<evidence type="ECO:0008006" key="2">
    <source>
        <dbReference type="Google" id="ProtNLM"/>
    </source>
</evidence>
<name>A0AAU2ADS7_9ACTN</name>
<accession>A0AAU2ADS7</accession>
<dbReference type="SUPFAM" id="SSF53474">
    <property type="entry name" value="alpha/beta-Hydrolases"/>
    <property type="match status" value="1"/>
</dbReference>
<dbReference type="EMBL" id="CP108222">
    <property type="protein sequence ID" value="WTT22685.1"/>
    <property type="molecule type" value="Genomic_DNA"/>
</dbReference>
<gene>
    <name evidence="1" type="ORF">OHA22_47685</name>
</gene>
<protein>
    <recommendedName>
        <fullName evidence="2">Alpha/beta hydrolase</fullName>
    </recommendedName>
</protein>
<proteinExistence type="predicted"/>
<dbReference type="InterPro" id="IPR029058">
    <property type="entry name" value="AB_hydrolase_fold"/>
</dbReference>
<evidence type="ECO:0000313" key="1">
    <source>
        <dbReference type="EMBL" id="WTT22685.1"/>
    </source>
</evidence>
<reference evidence="1" key="1">
    <citation type="submission" date="2022-10" db="EMBL/GenBank/DDBJ databases">
        <title>The complete genomes of actinobacterial strains from the NBC collection.</title>
        <authorList>
            <person name="Joergensen T.S."/>
            <person name="Alvarez Arevalo M."/>
            <person name="Sterndorff E.B."/>
            <person name="Faurdal D."/>
            <person name="Vuksanovic O."/>
            <person name="Mourched A.-S."/>
            <person name="Charusanti P."/>
            <person name="Shaw S."/>
            <person name="Blin K."/>
            <person name="Weber T."/>
        </authorList>
    </citation>
    <scope>NUCLEOTIDE SEQUENCE</scope>
    <source>
        <strain evidence="1">NBC_00093</strain>
    </source>
</reference>
<sequence>MTETTTTGTASARVPSGRGRATLATDWHPAALPDRTAISLHTLISYDGEVSRGTLYEPAAASRTVYCLMHPRQDLQRHPLITGLLGAGHAVWAQAGREVGNDLRLVHETALLDVAAGMEFLRERGFEHIVLIGHSGGAGLYSFYAEQSLTAPSDRIARTPGGAPVKLGEAPMPAPDGLVLVAPHPGQGRLLLSMIDPSVTDEGDPFSVDADLDPYNPANGFGEAPEGSRYSPEFLDRYRAAQHARVARLDEWARELIAGQLAARKRFKGGSGDAADRRRSVLTPIITTYRTDADPRCTDLRLDPSDRPYGSVISARPSVSNYGVTGFGRLTTPEAWLSTWSGISSNASLIRSLSGVTIPTLVIEYTGDCSVFPGDVQDALAALKSDDATHLRIRADHFGRPLAEGDESGTAAAVRELVPWTEERLSR</sequence>
<dbReference type="Gene3D" id="3.40.50.1820">
    <property type="entry name" value="alpha/beta hydrolase"/>
    <property type="match status" value="1"/>
</dbReference>
<dbReference type="AlphaFoldDB" id="A0AAU2ADS7"/>
<organism evidence="1">
    <name type="scientific">Streptomyces sp. NBC_00093</name>
    <dbReference type="NCBI Taxonomy" id="2975649"/>
    <lineage>
        <taxon>Bacteria</taxon>
        <taxon>Bacillati</taxon>
        <taxon>Actinomycetota</taxon>
        <taxon>Actinomycetes</taxon>
        <taxon>Kitasatosporales</taxon>
        <taxon>Streptomycetaceae</taxon>
        <taxon>Streptomyces</taxon>
    </lineage>
</organism>